<proteinExistence type="predicted"/>
<evidence type="ECO:0000313" key="6">
    <source>
        <dbReference type="EMBL" id="EMS80092.1"/>
    </source>
</evidence>
<comment type="caution">
    <text evidence="6">The sequence shown here is derived from an EMBL/GenBank/DDBJ whole genome shotgun (WGS) entry which is preliminary data.</text>
</comment>
<gene>
    <name evidence="6" type="primary">deoD</name>
    <name evidence="6" type="ORF">Dpo_3c02350</name>
</gene>
<name>S0G624_9BACT</name>
<evidence type="ECO:0000256" key="3">
    <source>
        <dbReference type="ARBA" id="ARBA00048447"/>
    </source>
</evidence>
<feature type="compositionally biased region" description="Polar residues" evidence="4">
    <location>
        <begin position="254"/>
        <end position="272"/>
    </location>
</feature>
<evidence type="ECO:0000313" key="7">
    <source>
        <dbReference type="Proteomes" id="UP000014216"/>
    </source>
</evidence>
<dbReference type="PATRIC" id="fig|1286635.3.peg.1797"/>
<feature type="domain" description="Nucleoside phosphorylase" evidence="5">
    <location>
        <begin position="29"/>
        <end position="244"/>
    </location>
</feature>
<dbReference type="EC" id="2.4.2.3" evidence="1"/>
<comment type="catalytic activity">
    <reaction evidence="3">
        <text>uridine + phosphate = alpha-D-ribose 1-phosphate + uracil</text>
        <dbReference type="Rhea" id="RHEA:24388"/>
        <dbReference type="ChEBI" id="CHEBI:16704"/>
        <dbReference type="ChEBI" id="CHEBI:17568"/>
        <dbReference type="ChEBI" id="CHEBI:43474"/>
        <dbReference type="ChEBI" id="CHEBI:57720"/>
        <dbReference type="EC" id="2.4.2.3"/>
    </reaction>
</comment>
<dbReference type="CDD" id="cd09007">
    <property type="entry name" value="NP-I_spr0068"/>
    <property type="match status" value="1"/>
</dbReference>
<keyword evidence="7" id="KW-1185">Reference proteome</keyword>
<keyword evidence="6" id="KW-0328">Glycosyltransferase</keyword>
<dbReference type="InterPro" id="IPR000845">
    <property type="entry name" value="Nucleoside_phosphorylase_d"/>
</dbReference>
<evidence type="ECO:0000256" key="1">
    <source>
        <dbReference type="ARBA" id="ARBA00011888"/>
    </source>
</evidence>
<keyword evidence="6" id="KW-0808">Transferase</keyword>
<dbReference type="GO" id="GO:0005829">
    <property type="term" value="C:cytosol"/>
    <property type="evidence" value="ECO:0007669"/>
    <property type="project" value="TreeGrafter"/>
</dbReference>
<dbReference type="Gene3D" id="3.40.50.1580">
    <property type="entry name" value="Nucleoside phosphorylase domain"/>
    <property type="match status" value="1"/>
</dbReference>
<evidence type="ECO:0000259" key="5">
    <source>
        <dbReference type="Pfam" id="PF01048"/>
    </source>
</evidence>
<dbReference type="GO" id="GO:0006152">
    <property type="term" value="P:purine nucleoside catabolic process"/>
    <property type="evidence" value="ECO:0007669"/>
    <property type="project" value="TreeGrafter"/>
</dbReference>
<dbReference type="RefSeq" id="WP_006965429.1">
    <property type="nucleotide sequence ID" value="NZ_APJX01000003.1"/>
</dbReference>
<sequence>MNYPAWLDLSETSLIPPLGTRQAPSLGPVAVMVSTAADLKLLQPDLAETSFGSVPFFVSRLITDSQGFSVAGPFVGSPYAAMMMESLVAKGAKQILILGWCGSLRSDIQVGDLIVPDSGLVDEGTSRHYASLDPVLPQTLPNPDLSKQLADHLDTQGLVCAQGPVWTTDAIYRETPKKIAWFRDQGAIAVEMECSALFSVAAFQNVDVAALLVVSDSLAAGDWDPGFRRSRFKAARQDACDAILGFARHLAETQSMPMTETQSKPMTETQSMPMMDAGQ</sequence>
<dbReference type="OrthoDB" id="7945729at2"/>
<dbReference type="GO" id="GO:0004731">
    <property type="term" value="F:purine-nucleoside phosphorylase activity"/>
    <property type="evidence" value="ECO:0007669"/>
    <property type="project" value="TreeGrafter"/>
</dbReference>
<accession>S0G624</accession>
<evidence type="ECO:0000256" key="4">
    <source>
        <dbReference type="SAM" id="MobiDB-lite"/>
    </source>
</evidence>
<dbReference type="PANTHER" id="PTHR43691:SF11">
    <property type="entry name" value="FI09636P-RELATED"/>
    <property type="match status" value="1"/>
</dbReference>
<dbReference type="Pfam" id="PF01048">
    <property type="entry name" value="PNP_UDP_1"/>
    <property type="match status" value="1"/>
</dbReference>
<dbReference type="SUPFAM" id="SSF53167">
    <property type="entry name" value="Purine and uridine phosphorylases"/>
    <property type="match status" value="1"/>
</dbReference>
<protein>
    <recommendedName>
        <fullName evidence="2">Uridine phosphorylase</fullName>
        <ecNumber evidence="1">2.4.2.3</ecNumber>
    </recommendedName>
</protein>
<dbReference type="PANTHER" id="PTHR43691">
    <property type="entry name" value="URIDINE PHOSPHORYLASE"/>
    <property type="match status" value="1"/>
</dbReference>
<dbReference type="InterPro" id="IPR035994">
    <property type="entry name" value="Nucleoside_phosphorylase_sf"/>
</dbReference>
<evidence type="ECO:0000256" key="2">
    <source>
        <dbReference type="ARBA" id="ARBA00021980"/>
    </source>
</evidence>
<reference evidence="6 7" key="1">
    <citation type="journal article" date="2013" name="Genome Announc.">
        <title>Draft Genome Sequence of Desulfotignum phosphitoxidans DSM 13687 Strain FiPS-3.</title>
        <authorList>
            <person name="Poehlein A."/>
            <person name="Daniel R."/>
            <person name="Simeonova D.D."/>
        </authorList>
    </citation>
    <scope>NUCLEOTIDE SEQUENCE [LARGE SCALE GENOMIC DNA]</scope>
    <source>
        <strain evidence="6 7">DSM 13687</strain>
    </source>
</reference>
<dbReference type="EMBL" id="APJX01000003">
    <property type="protein sequence ID" value="EMS80092.1"/>
    <property type="molecule type" value="Genomic_DNA"/>
</dbReference>
<dbReference type="Proteomes" id="UP000014216">
    <property type="component" value="Unassembled WGS sequence"/>
</dbReference>
<organism evidence="6 7">
    <name type="scientific">Desulfotignum phosphitoxidans DSM 13687</name>
    <dbReference type="NCBI Taxonomy" id="1286635"/>
    <lineage>
        <taxon>Bacteria</taxon>
        <taxon>Pseudomonadati</taxon>
        <taxon>Thermodesulfobacteriota</taxon>
        <taxon>Desulfobacteria</taxon>
        <taxon>Desulfobacterales</taxon>
        <taxon>Desulfobacteraceae</taxon>
        <taxon>Desulfotignum</taxon>
    </lineage>
</organism>
<feature type="region of interest" description="Disordered" evidence="4">
    <location>
        <begin position="254"/>
        <end position="279"/>
    </location>
</feature>
<dbReference type="AlphaFoldDB" id="S0G624"/>
<dbReference type="GO" id="GO:0004850">
    <property type="term" value="F:uridine phosphorylase activity"/>
    <property type="evidence" value="ECO:0007669"/>
    <property type="project" value="UniProtKB-EC"/>
</dbReference>